<dbReference type="CDD" id="cd13136">
    <property type="entry name" value="MATE_DinF_like"/>
    <property type="match status" value="1"/>
</dbReference>
<feature type="transmembrane region" description="Helical" evidence="7">
    <location>
        <begin position="168"/>
        <end position="189"/>
    </location>
</feature>
<keyword evidence="3" id="KW-0813">Transport</keyword>
<dbReference type="Pfam" id="PF01554">
    <property type="entry name" value="MatE"/>
    <property type="match status" value="2"/>
</dbReference>
<dbReference type="PANTHER" id="PTHR43298:SF2">
    <property type="entry name" value="FMN_FAD EXPORTER YEEO-RELATED"/>
    <property type="match status" value="1"/>
</dbReference>
<keyword evidence="9" id="KW-1185">Reference proteome</keyword>
<evidence type="ECO:0000256" key="4">
    <source>
        <dbReference type="ARBA" id="ARBA00022692"/>
    </source>
</evidence>
<dbReference type="Proteomes" id="UP000199477">
    <property type="component" value="Unassembled WGS sequence"/>
</dbReference>
<evidence type="ECO:0000256" key="7">
    <source>
        <dbReference type="SAM" id="Phobius"/>
    </source>
</evidence>
<dbReference type="NCBIfam" id="TIGR00797">
    <property type="entry name" value="matE"/>
    <property type="match status" value="1"/>
</dbReference>
<dbReference type="InterPro" id="IPR044644">
    <property type="entry name" value="DinF-like"/>
</dbReference>
<dbReference type="EMBL" id="FONH01000003">
    <property type="protein sequence ID" value="SFE66170.1"/>
    <property type="molecule type" value="Genomic_DNA"/>
</dbReference>
<dbReference type="InterPro" id="IPR002528">
    <property type="entry name" value="MATE_fam"/>
</dbReference>
<feature type="transmembrane region" description="Helical" evidence="7">
    <location>
        <begin position="51"/>
        <end position="71"/>
    </location>
</feature>
<feature type="transmembrane region" description="Helical" evidence="7">
    <location>
        <begin position="98"/>
        <end position="121"/>
    </location>
</feature>
<reference evidence="9" key="1">
    <citation type="submission" date="2016-10" db="EMBL/GenBank/DDBJ databases">
        <authorList>
            <person name="Varghese N."/>
            <person name="Submissions S."/>
        </authorList>
    </citation>
    <scope>NUCLEOTIDE SEQUENCE [LARGE SCALE GENOMIC DNA]</scope>
    <source>
        <strain evidence="9">UNC178MFTsu3.1</strain>
    </source>
</reference>
<dbReference type="STRING" id="500610.SAMN02799615_01461"/>
<keyword evidence="6 7" id="KW-0472">Membrane</keyword>
<comment type="similarity">
    <text evidence="2">Belongs to the multi antimicrobial extrusion (MATE) (TC 2.A.66.1) family.</text>
</comment>
<organism evidence="8 9">
    <name type="scientific">Dyella marensis</name>
    <dbReference type="NCBI Taxonomy" id="500610"/>
    <lineage>
        <taxon>Bacteria</taxon>
        <taxon>Pseudomonadati</taxon>
        <taxon>Pseudomonadota</taxon>
        <taxon>Gammaproteobacteria</taxon>
        <taxon>Lysobacterales</taxon>
        <taxon>Rhodanobacteraceae</taxon>
        <taxon>Dyella</taxon>
    </lineage>
</organism>
<feature type="transmembrane region" description="Helical" evidence="7">
    <location>
        <begin position="141"/>
        <end position="161"/>
    </location>
</feature>
<proteinExistence type="inferred from homology"/>
<sequence length="454" mass="48392">MSELLDAWRHRPTHRRVWALAVPMILSNLTVPLVALVDSTVAGHLPQTQDLGAVAVGSAIYALPVWSLGFLRMGTTGFAAQAEGAGDRIALRTVQVQALLLAAVFGIGVGLLMLPLLPWLIGQMHATPALAARGLDYLHLRLLGLPAALLNYALAGWFIGAQRARTTLSLLLVANLVNIALNLLFVPGFGWGVPGIALASACGEWCGALYGLWCARRAVHGWPGRVDWQAMRGWAHWRPLLMVNRDIFIRTLALEGVFFSISLLGARLGDATVAANALLLNGLMLTAFGLDGLANAVEALCGHAIGARDPLALRRALVVAGGWSLLGSVACALLFAGAGHLFVNVQTSLPEVRAVAYGALPWLAALPVVSVWSYLLDGLFIGATRGREMRDGMLVAVALFALLAWAARGWGNDGLWLAFLAFMAVRGAGLGWIAWELRRRGAWIAPLPRLHEAA</sequence>
<accession>A0A1I2CER8</accession>
<evidence type="ECO:0000256" key="5">
    <source>
        <dbReference type="ARBA" id="ARBA00022989"/>
    </source>
</evidence>
<evidence type="ECO:0000256" key="3">
    <source>
        <dbReference type="ARBA" id="ARBA00022448"/>
    </source>
</evidence>
<name>A0A1I2CER8_9GAMM</name>
<feature type="transmembrane region" description="Helical" evidence="7">
    <location>
        <begin position="355"/>
        <end position="380"/>
    </location>
</feature>
<keyword evidence="5 7" id="KW-1133">Transmembrane helix</keyword>
<evidence type="ECO:0000313" key="8">
    <source>
        <dbReference type="EMBL" id="SFE66170.1"/>
    </source>
</evidence>
<dbReference type="InterPro" id="IPR050222">
    <property type="entry name" value="MATE_MdtK"/>
</dbReference>
<comment type="subcellular location">
    <subcellularLocation>
        <location evidence="1">Membrane</location>
        <topology evidence="1">Multi-pass membrane protein</topology>
    </subcellularLocation>
</comment>
<evidence type="ECO:0000313" key="9">
    <source>
        <dbReference type="Proteomes" id="UP000199477"/>
    </source>
</evidence>
<dbReference type="PANTHER" id="PTHR43298">
    <property type="entry name" value="MULTIDRUG RESISTANCE PROTEIN NORM-RELATED"/>
    <property type="match status" value="1"/>
</dbReference>
<dbReference type="GO" id="GO:0015297">
    <property type="term" value="F:antiporter activity"/>
    <property type="evidence" value="ECO:0007669"/>
    <property type="project" value="InterPro"/>
</dbReference>
<dbReference type="RefSeq" id="WP_026636210.1">
    <property type="nucleotide sequence ID" value="NZ_FONH01000003.1"/>
</dbReference>
<dbReference type="GO" id="GO:0005886">
    <property type="term" value="C:plasma membrane"/>
    <property type="evidence" value="ECO:0007669"/>
    <property type="project" value="TreeGrafter"/>
</dbReference>
<feature type="transmembrane region" description="Helical" evidence="7">
    <location>
        <begin position="247"/>
        <end position="266"/>
    </location>
</feature>
<feature type="transmembrane region" description="Helical" evidence="7">
    <location>
        <begin position="416"/>
        <end position="435"/>
    </location>
</feature>
<evidence type="ECO:0000256" key="1">
    <source>
        <dbReference type="ARBA" id="ARBA00004141"/>
    </source>
</evidence>
<evidence type="ECO:0000256" key="2">
    <source>
        <dbReference type="ARBA" id="ARBA00010199"/>
    </source>
</evidence>
<keyword evidence="4 7" id="KW-0812">Transmembrane</keyword>
<feature type="transmembrane region" description="Helical" evidence="7">
    <location>
        <begin position="317"/>
        <end position="343"/>
    </location>
</feature>
<dbReference type="GO" id="GO:0042910">
    <property type="term" value="F:xenobiotic transmembrane transporter activity"/>
    <property type="evidence" value="ECO:0007669"/>
    <property type="project" value="InterPro"/>
</dbReference>
<feature type="transmembrane region" description="Helical" evidence="7">
    <location>
        <begin position="392"/>
        <end position="410"/>
    </location>
</feature>
<dbReference type="AlphaFoldDB" id="A0A1I2CER8"/>
<feature type="transmembrane region" description="Helical" evidence="7">
    <location>
        <begin position="17"/>
        <end position="36"/>
    </location>
</feature>
<protein>
    <submittedName>
        <fullName evidence="8">Multidrug resistance protein, MATE family</fullName>
    </submittedName>
</protein>
<evidence type="ECO:0000256" key="6">
    <source>
        <dbReference type="ARBA" id="ARBA00023136"/>
    </source>
</evidence>
<gene>
    <name evidence="8" type="ORF">SAMN02799615_01461</name>
</gene>